<accession>A0A4Y6PNX8</accession>
<dbReference type="AlphaFoldDB" id="A0A4Y6PNX8"/>
<dbReference type="EMBL" id="CP041186">
    <property type="protein sequence ID" value="QDG50022.1"/>
    <property type="molecule type" value="Genomic_DNA"/>
</dbReference>
<organism evidence="1 2">
    <name type="scientific">Persicimonas caeni</name>
    <dbReference type="NCBI Taxonomy" id="2292766"/>
    <lineage>
        <taxon>Bacteria</taxon>
        <taxon>Deltaproteobacteria</taxon>
        <taxon>Bradymonadales</taxon>
        <taxon>Bradymonadaceae</taxon>
        <taxon>Persicimonas</taxon>
    </lineage>
</organism>
<dbReference type="Proteomes" id="UP000315995">
    <property type="component" value="Chromosome"/>
</dbReference>
<dbReference type="RefSeq" id="WP_141196518.1">
    <property type="nucleotide sequence ID" value="NZ_CP041186.1"/>
</dbReference>
<proteinExistence type="predicted"/>
<reference evidence="1 2" key="1">
    <citation type="submission" date="2019-06" db="EMBL/GenBank/DDBJ databases">
        <title>Persicimonas caeni gen. nov., sp. nov., a predatory bacterium isolated from solar saltern.</title>
        <authorList>
            <person name="Wang S."/>
        </authorList>
    </citation>
    <scope>NUCLEOTIDE SEQUENCE [LARGE SCALE GENOMIC DNA]</scope>
    <source>
        <strain evidence="1 2">YN101</strain>
    </source>
</reference>
<keyword evidence="2" id="KW-1185">Reference proteome</keyword>
<accession>A0A5B8Y4B6</accession>
<evidence type="ECO:0000313" key="1">
    <source>
        <dbReference type="EMBL" id="QDG50022.1"/>
    </source>
</evidence>
<protein>
    <submittedName>
        <fullName evidence="1">Uncharacterized protein</fullName>
    </submittedName>
</protein>
<sequence>MTKIKLSETLKFLTGRINTITGGELGLDLSLGKQAIKAGYELEAWATLHCPKKAREINYVTISLEGQVQRDGEWQDFVKTAEVAQDIKLPADYEFVIPIVLHIPEDAVYTQEGGHWILKARAAVDKTIDPRAEVSFEVRP</sequence>
<evidence type="ECO:0000313" key="2">
    <source>
        <dbReference type="Proteomes" id="UP000315995"/>
    </source>
</evidence>
<name>A0A4Y6PNX8_PERCE</name>
<gene>
    <name evidence="1" type="ORF">FIV42_04480</name>
</gene>
<dbReference type="OrthoDB" id="5523735at2"/>